<dbReference type="Gene3D" id="4.10.240.10">
    <property type="entry name" value="Zn(2)-C6 fungal-type DNA-binding domain"/>
    <property type="match status" value="1"/>
</dbReference>
<dbReference type="CDD" id="cd00067">
    <property type="entry name" value="GAL4"/>
    <property type="match status" value="1"/>
</dbReference>
<evidence type="ECO:0000256" key="2">
    <source>
        <dbReference type="ARBA" id="ARBA00022723"/>
    </source>
</evidence>
<dbReference type="SMART" id="SM00066">
    <property type="entry name" value="GAL4"/>
    <property type="match status" value="1"/>
</dbReference>
<dbReference type="SUPFAM" id="SSF57701">
    <property type="entry name" value="Zn2/Cys6 DNA-binding domain"/>
    <property type="match status" value="1"/>
</dbReference>
<feature type="region of interest" description="Disordered" evidence="8">
    <location>
        <begin position="135"/>
        <end position="169"/>
    </location>
</feature>
<proteinExistence type="predicted"/>
<dbReference type="InterPro" id="IPR051615">
    <property type="entry name" value="Transcr_Regulatory_Elem"/>
</dbReference>
<keyword evidence="3" id="KW-0862">Zinc</keyword>
<gene>
    <name evidence="10" type="ORF">UA08_02057</name>
</gene>
<keyword evidence="11" id="KW-1185">Reference proteome</keyword>
<dbReference type="PROSITE" id="PS50048">
    <property type="entry name" value="ZN2_CY6_FUNGAL_2"/>
    <property type="match status" value="1"/>
</dbReference>
<keyword evidence="5" id="KW-0238">DNA-binding</keyword>
<evidence type="ECO:0000259" key="9">
    <source>
        <dbReference type="PROSITE" id="PS50048"/>
    </source>
</evidence>
<feature type="region of interest" description="Disordered" evidence="8">
    <location>
        <begin position="1"/>
        <end position="30"/>
    </location>
</feature>
<evidence type="ECO:0000313" key="11">
    <source>
        <dbReference type="Proteomes" id="UP000214365"/>
    </source>
</evidence>
<dbReference type="RefSeq" id="XP_020123629.1">
    <property type="nucleotide sequence ID" value="XM_020261789.1"/>
</dbReference>
<dbReference type="InterPro" id="IPR001138">
    <property type="entry name" value="Zn2Cys6_DnaBD"/>
</dbReference>
<keyword evidence="2" id="KW-0479">Metal-binding</keyword>
<dbReference type="Pfam" id="PF04082">
    <property type="entry name" value="Fungal_trans"/>
    <property type="match status" value="1"/>
</dbReference>
<dbReference type="GeneID" id="31001812"/>
<dbReference type="Proteomes" id="UP000214365">
    <property type="component" value="Unassembled WGS sequence"/>
</dbReference>
<keyword evidence="4" id="KW-0805">Transcription regulation</keyword>
<keyword evidence="6" id="KW-0804">Transcription</keyword>
<dbReference type="GO" id="GO:0006351">
    <property type="term" value="P:DNA-templated transcription"/>
    <property type="evidence" value="ECO:0007669"/>
    <property type="project" value="InterPro"/>
</dbReference>
<sequence>MHETNNRNFDMGVKTTSCPEKSQRKESTMQQEADLLFRHKANDNQRPQRRQYTSKACNECRRRRAKCDGASPFCSRCAQRGIACQYRAEEDRRRPAARSYAEMLRGRIDLLERVIRLNSVDFDASIAVLKTRERSRKLGDESPLSSDEALDGDANSSPAICEEPSESFSGMLSSDKALNFERDGEIRYFGPTSGRLNFGSRDCNTTYRTKVSDTSNPLAAELSHVRAQVNRSFSSDDHDTISEQLKLHLIDLYFEWYQPWCQMVDEHLFRESRASHGRFHSPLLEHCILAVGARFSDVPELRSNPSDPNTAGLLLFDKADLKWPTITTIQSLNLLSILHVAVGADAAGWLRQGMAIRLALDMGLNLDAASLRGSNLLTTEEIELRRQIYWALYCDDKLYAIYTGRVCTMLTDRQFSHVKHLFSYRLFVLIARTLN</sequence>
<dbReference type="AlphaFoldDB" id="A0A1Q5QCF0"/>
<protein>
    <recommendedName>
        <fullName evidence="9">Zn(2)-C6 fungal-type domain-containing protein</fullName>
    </recommendedName>
</protein>
<dbReference type="GO" id="GO:0005634">
    <property type="term" value="C:nucleus"/>
    <property type="evidence" value="ECO:0007669"/>
    <property type="project" value="UniProtKB-SubCell"/>
</dbReference>
<comment type="caution">
    <text evidence="10">The sequence shown here is derived from an EMBL/GenBank/DDBJ whole genome shotgun (WGS) entry which is preliminary data.</text>
</comment>
<evidence type="ECO:0000256" key="8">
    <source>
        <dbReference type="SAM" id="MobiDB-lite"/>
    </source>
</evidence>
<keyword evidence="7" id="KW-0539">Nucleus</keyword>
<comment type="subcellular location">
    <subcellularLocation>
        <location evidence="1">Nucleus</location>
    </subcellularLocation>
</comment>
<dbReference type="GO" id="GO:0008270">
    <property type="term" value="F:zinc ion binding"/>
    <property type="evidence" value="ECO:0007669"/>
    <property type="project" value="InterPro"/>
</dbReference>
<evidence type="ECO:0000313" key="10">
    <source>
        <dbReference type="EMBL" id="OKL63508.1"/>
    </source>
</evidence>
<evidence type="ECO:0000256" key="5">
    <source>
        <dbReference type="ARBA" id="ARBA00023125"/>
    </source>
</evidence>
<dbReference type="GO" id="GO:0003677">
    <property type="term" value="F:DNA binding"/>
    <property type="evidence" value="ECO:0007669"/>
    <property type="project" value="UniProtKB-KW"/>
</dbReference>
<dbReference type="CDD" id="cd12148">
    <property type="entry name" value="fungal_TF_MHR"/>
    <property type="match status" value="1"/>
</dbReference>
<evidence type="ECO:0000256" key="1">
    <source>
        <dbReference type="ARBA" id="ARBA00004123"/>
    </source>
</evidence>
<feature type="domain" description="Zn(2)-C6 fungal-type" evidence="9">
    <location>
        <begin position="56"/>
        <end position="86"/>
    </location>
</feature>
<dbReference type="InterPro" id="IPR036864">
    <property type="entry name" value="Zn2-C6_fun-type_DNA-bd_sf"/>
</dbReference>
<evidence type="ECO:0000256" key="3">
    <source>
        <dbReference type="ARBA" id="ARBA00022833"/>
    </source>
</evidence>
<evidence type="ECO:0000256" key="7">
    <source>
        <dbReference type="ARBA" id="ARBA00023242"/>
    </source>
</evidence>
<dbReference type="PANTHER" id="PTHR31313">
    <property type="entry name" value="TY1 ENHANCER ACTIVATOR"/>
    <property type="match status" value="1"/>
</dbReference>
<dbReference type="SMART" id="SM00906">
    <property type="entry name" value="Fungal_trans"/>
    <property type="match status" value="1"/>
</dbReference>
<accession>A0A1Q5QCF0</accession>
<dbReference type="PROSITE" id="PS00463">
    <property type="entry name" value="ZN2_CY6_FUNGAL_1"/>
    <property type="match status" value="1"/>
</dbReference>
<name>A0A1Q5QCF0_TALAT</name>
<organism evidence="10 11">
    <name type="scientific">Talaromyces atroroseus</name>
    <dbReference type="NCBI Taxonomy" id="1441469"/>
    <lineage>
        <taxon>Eukaryota</taxon>
        <taxon>Fungi</taxon>
        <taxon>Dikarya</taxon>
        <taxon>Ascomycota</taxon>
        <taxon>Pezizomycotina</taxon>
        <taxon>Eurotiomycetes</taxon>
        <taxon>Eurotiomycetidae</taxon>
        <taxon>Eurotiales</taxon>
        <taxon>Trichocomaceae</taxon>
        <taxon>Talaromyces</taxon>
        <taxon>Talaromyces sect. Trachyspermi</taxon>
    </lineage>
</organism>
<evidence type="ECO:0000256" key="6">
    <source>
        <dbReference type="ARBA" id="ARBA00023163"/>
    </source>
</evidence>
<dbReference type="GO" id="GO:0000981">
    <property type="term" value="F:DNA-binding transcription factor activity, RNA polymerase II-specific"/>
    <property type="evidence" value="ECO:0007669"/>
    <property type="project" value="InterPro"/>
</dbReference>
<evidence type="ECO:0000256" key="4">
    <source>
        <dbReference type="ARBA" id="ARBA00023015"/>
    </source>
</evidence>
<reference evidence="10 11" key="1">
    <citation type="submission" date="2015-06" db="EMBL/GenBank/DDBJ databases">
        <title>Talaromyces atroroseus IBT 11181 draft genome.</title>
        <authorList>
            <person name="Rasmussen K.B."/>
            <person name="Rasmussen S."/>
            <person name="Petersen B."/>
            <person name="Sicheritz-Ponten T."/>
            <person name="Mortensen U.H."/>
            <person name="Thrane U."/>
        </authorList>
    </citation>
    <scope>NUCLEOTIDE SEQUENCE [LARGE SCALE GENOMIC DNA]</scope>
    <source>
        <strain evidence="10 11">IBT 11181</strain>
    </source>
</reference>
<dbReference type="Pfam" id="PF00172">
    <property type="entry name" value="Zn_clus"/>
    <property type="match status" value="1"/>
</dbReference>
<dbReference type="InterPro" id="IPR007219">
    <property type="entry name" value="XnlR_reg_dom"/>
</dbReference>
<dbReference type="OrthoDB" id="4212895at2759"/>
<dbReference type="EMBL" id="LFMY01000002">
    <property type="protein sequence ID" value="OKL63508.1"/>
    <property type="molecule type" value="Genomic_DNA"/>
</dbReference>
<dbReference type="PANTHER" id="PTHR31313:SF83">
    <property type="entry name" value="ZN(II)2CYS6 TRANSCRIPTION FACTOR (EUROFUNG)"/>
    <property type="match status" value="1"/>
</dbReference>
<dbReference type="STRING" id="1441469.A0A1Q5QCF0"/>